<feature type="domain" description="SAV-6107-like HEPN" evidence="2">
    <location>
        <begin position="56"/>
        <end position="152"/>
    </location>
</feature>
<dbReference type="EMBL" id="CP136137">
    <property type="protein sequence ID" value="WYY06494.1"/>
    <property type="molecule type" value="Genomic_DNA"/>
</dbReference>
<evidence type="ECO:0000313" key="3">
    <source>
        <dbReference type="EMBL" id="WYY06494.1"/>
    </source>
</evidence>
<keyword evidence="4" id="KW-1185">Reference proteome</keyword>
<dbReference type="Proteomes" id="UP001479933">
    <property type="component" value="Chromosome"/>
</dbReference>
<evidence type="ECO:0000256" key="1">
    <source>
        <dbReference type="SAM" id="MobiDB-lite"/>
    </source>
</evidence>
<dbReference type="InterPro" id="IPR040891">
    <property type="entry name" value="HEPN_SAV_6107"/>
</dbReference>
<feature type="region of interest" description="Disordered" evidence="1">
    <location>
        <begin position="1"/>
        <end position="34"/>
    </location>
</feature>
<accession>A0ABZ2U1I4</accession>
<protein>
    <submittedName>
        <fullName evidence="3">SAV_6107 family HEPN domain-containing protein</fullName>
    </submittedName>
</protein>
<evidence type="ECO:0000259" key="2">
    <source>
        <dbReference type="Pfam" id="PF18726"/>
    </source>
</evidence>
<evidence type="ECO:0000313" key="4">
    <source>
        <dbReference type="Proteomes" id="UP001479933"/>
    </source>
</evidence>
<dbReference type="RefSeq" id="WP_066162811.1">
    <property type="nucleotide sequence ID" value="NZ_CP136137.1"/>
</dbReference>
<dbReference type="Pfam" id="PF18726">
    <property type="entry name" value="HEPN_SAV_6107"/>
    <property type="match status" value="1"/>
</dbReference>
<sequence>MSSTAGSAGRRPSSARLAVVPSSTGAARPATADPHIVHRSRDLLERAEVLFDQAASVDDDGAERFRLFYLTAIRAAGAILEIYEPTGKVRRRRGATDAWSRIKARAPECAELADYFGGLSTMRSQVEAGLVKAVDPTFCARVERRAVEFLDVADATLLAYEQGKLAPKRGVSRSTVA</sequence>
<organism evidence="3 4">
    <name type="scientific">Gordonia hydrophobica</name>
    <dbReference type="NCBI Taxonomy" id="40516"/>
    <lineage>
        <taxon>Bacteria</taxon>
        <taxon>Bacillati</taxon>
        <taxon>Actinomycetota</taxon>
        <taxon>Actinomycetes</taxon>
        <taxon>Mycobacteriales</taxon>
        <taxon>Gordoniaceae</taxon>
        <taxon>Gordonia</taxon>
    </lineage>
</organism>
<reference evidence="3 4" key="1">
    <citation type="journal article" date="2023" name="Virus Evol.">
        <title>Computational host range prediction-The good, the bad, and the ugly.</title>
        <authorList>
            <person name="Howell A.A."/>
            <person name="Versoza C.J."/>
            <person name="Pfeifer S.P."/>
        </authorList>
    </citation>
    <scope>NUCLEOTIDE SEQUENCE [LARGE SCALE GENOMIC DNA]</scope>
    <source>
        <strain evidence="3 4">1610/1b</strain>
    </source>
</reference>
<gene>
    <name evidence="3" type="ORF">RVF87_15670</name>
</gene>
<name>A0ABZ2U1I4_9ACTN</name>
<proteinExistence type="predicted"/>